<evidence type="ECO:0000259" key="3">
    <source>
        <dbReference type="Pfam" id="PF13649"/>
    </source>
</evidence>
<feature type="domain" description="Methyltransferase" evidence="3">
    <location>
        <begin position="44"/>
        <end position="132"/>
    </location>
</feature>
<dbReference type="Pfam" id="PF13649">
    <property type="entry name" value="Methyltransf_25"/>
    <property type="match status" value="1"/>
</dbReference>
<dbReference type="GO" id="GO:0008168">
    <property type="term" value="F:methyltransferase activity"/>
    <property type="evidence" value="ECO:0007669"/>
    <property type="project" value="UniProtKB-KW"/>
</dbReference>
<dbReference type="Gene3D" id="3.40.50.150">
    <property type="entry name" value="Vaccinia Virus protein VP39"/>
    <property type="match status" value="1"/>
</dbReference>
<dbReference type="Proteomes" id="UP000823786">
    <property type="component" value="Unassembled WGS sequence"/>
</dbReference>
<dbReference type="InterPro" id="IPR029063">
    <property type="entry name" value="SAM-dependent_MTases_sf"/>
</dbReference>
<evidence type="ECO:0000256" key="1">
    <source>
        <dbReference type="ARBA" id="ARBA00022603"/>
    </source>
</evidence>
<reference evidence="4 5" key="1">
    <citation type="submission" date="2021-03" db="EMBL/GenBank/DDBJ databases">
        <title>Genomic Encyclopedia of Type Strains, Phase IV (KMG-IV): sequencing the most valuable type-strain genomes for metagenomic binning, comparative biology and taxonomic classification.</title>
        <authorList>
            <person name="Goeker M."/>
        </authorList>
    </citation>
    <scope>NUCLEOTIDE SEQUENCE [LARGE SCALE GENOMIC DNA]</scope>
    <source>
        <strain evidence="4 5">DSM 26427</strain>
    </source>
</reference>
<evidence type="ECO:0000313" key="4">
    <source>
        <dbReference type="EMBL" id="MBP1860812.1"/>
    </source>
</evidence>
<dbReference type="PANTHER" id="PTHR43861:SF1">
    <property type="entry name" value="TRANS-ACONITATE 2-METHYLTRANSFERASE"/>
    <property type="match status" value="1"/>
</dbReference>
<dbReference type="SUPFAM" id="SSF53335">
    <property type="entry name" value="S-adenosyl-L-methionine-dependent methyltransferases"/>
    <property type="match status" value="1"/>
</dbReference>
<dbReference type="PANTHER" id="PTHR43861">
    <property type="entry name" value="TRANS-ACONITATE 2-METHYLTRANSFERASE-RELATED"/>
    <property type="match status" value="1"/>
</dbReference>
<dbReference type="InterPro" id="IPR041698">
    <property type="entry name" value="Methyltransf_25"/>
</dbReference>
<accession>A0ABS4ESA1</accession>
<proteinExistence type="predicted"/>
<gene>
    <name evidence="4" type="ORF">J2Z75_004333</name>
</gene>
<keyword evidence="2" id="KW-0808">Transferase</keyword>
<keyword evidence="1 4" id="KW-0489">Methyltransferase</keyword>
<organism evidence="4 5">
    <name type="scientific">Rhizobium herbae</name>
    <dbReference type="NCBI Taxonomy" id="508661"/>
    <lineage>
        <taxon>Bacteria</taxon>
        <taxon>Pseudomonadati</taxon>
        <taxon>Pseudomonadota</taxon>
        <taxon>Alphaproteobacteria</taxon>
        <taxon>Hyphomicrobiales</taxon>
        <taxon>Rhizobiaceae</taxon>
        <taxon>Rhizobium/Agrobacterium group</taxon>
        <taxon>Rhizobium</taxon>
    </lineage>
</organism>
<dbReference type="EMBL" id="JAGGJV010000008">
    <property type="protein sequence ID" value="MBP1860812.1"/>
    <property type="molecule type" value="Genomic_DNA"/>
</dbReference>
<evidence type="ECO:0000256" key="2">
    <source>
        <dbReference type="ARBA" id="ARBA00022679"/>
    </source>
</evidence>
<protein>
    <submittedName>
        <fullName evidence="4">SAM-dependent methyltransferase</fullName>
    </submittedName>
</protein>
<evidence type="ECO:0000313" key="5">
    <source>
        <dbReference type="Proteomes" id="UP000823786"/>
    </source>
</evidence>
<sequence length="199" mass="21917">MSSVDTETLRFYATEAEVYALRSRATKNARLDGFLTGLPAGARILELGCGGGQDSHAMLARGFDVTPTDGSPEMAEQAERLLGRPVAVLAFDRLDETAAYDAVWASACLLHVPRQELAAVLSRIHRALKPGGTFYASFKAGSAEGRDGLQRYYNYPSRDWLTARYAPLEWMRVDVGENKGRGYDGEETDWLHVTAIRRG</sequence>
<dbReference type="CDD" id="cd02440">
    <property type="entry name" value="AdoMet_MTases"/>
    <property type="match status" value="1"/>
</dbReference>
<comment type="caution">
    <text evidence="4">The sequence shown here is derived from an EMBL/GenBank/DDBJ whole genome shotgun (WGS) entry which is preliminary data.</text>
</comment>
<keyword evidence="5" id="KW-1185">Reference proteome</keyword>
<name>A0ABS4ESA1_9HYPH</name>
<dbReference type="GO" id="GO:0032259">
    <property type="term" value="P:methylation"/>
    <property type="evidence" value="ECO:0007669"/>
    <property type="project" value="UniProtKB-KW"/>
</dbReference>
<dbReference type="RefSeq" id="WP_209854811.1">
    <property type="nucleotide sequence ID" value="NZ_JAGGJV010000008.1"/>
</dbReference>